<keyword evidence="3" id="KW-1185">Reference proteome</keyword>
<dbReference type="Pfam" id="PF12951">
    <property type="entry name" value="PATR"/>
    <property type="match status" value="3"/>
</dbReference>
<gene>
    <name evidence="2" type="ORF">JYK14_27935</name>
</gene>
<feature type="non-terminal residue" evidence="2">
    <location>
        <position position="555"/>
    </location>
</feature>
<dbReference type="RefSeq" id="WP_252956634.1">
    <property type="nucleotide sequence ID" value="NZ_JAFIRR010000263.1"/>
</dbReference>
<dbReference type="InterPro" id="IPR013425">
    <property type="entry name" value="Autotrns_rpt"/>
</dbReference>
<dbReference type="EMBL" id="JAFIRR010000263">
    <property type="protein sequence ID" value="MCO6419964.1"/>
    <property type="molecule type" value="Genomic_DNA"/>
</dbReference>
<comment type="caution">
    <text evidence="2">The sequence shown here is derived from an EMBL/GenBank/DDBJ whole genome shotgun (WGS) entry which is preliminary data.</text>
</comment>
<accession>A0ABT1DDF6</accession>
<keyword evidence="1" id="KW-0732">Signal</keyword>
<dbReference type="NCBIfam" id="TIGR02601">
    <property type="entry name" value="autotrns_rpt"/>
    <property type="match status" value="2"/>
</dbReference>
<proteinExistence type="predicted"/>
<organism evidence="2 3">
    <name type="scientific">Siccirubricoccus soli</name>
    <dbReference type="NCBI Taxonomy" id="2899147"/>
    <lineage>
        <taxon>Bacteria</taxon>
        <taxon>Pseudomonadati</taxon>
        <taxon>Pseudomonadota</taxon>
        <taxon>Alphaproteobacteria</taxon>
        <taxon>Acetobacterales</taxon>
        <taxon>Roseomonadaceae</taxon>
        <taxon>Siccirubricoccus</taxon>
    </lineage>
</organism>
<evidence type="ECO:0000256" key="1">
    <source>
        <dbReference type="ARBA" id="ARBA00022729"/>
    </source>
</evidence>
<dbReference type="Proteomes" id="UP001523392">
    <property type="component" value="Unassembled WGS sequence"/>
</dbReference>
<name>A0ABT1DDF6_9PROT</name>
<protein>
    <submittedName>
        <fullName evidence="2">Autotransporter-associated beta strand repeat-containing protein</fullName>
    </submittedName>
</protein>
<feature type="non-terminal residue" evidence="2">
    <location>
        <position position="1"/>
    </location>
</feature>
<evidence type="ECO:0000313" key="3">
    <source>
        <dbReference type="Proteomes" id="UP001523392"/>
    </source>
</evidence>
<evidence type="ECO:0000313" key="2">
    <source>
        <dbReference type="EMBL" id="MCO6419964.1"/>
    </source>
</evidence>
<reference evidence="2 3" key="1">
    <citation type="submission" date="2021-12" db="EMBL/GenBank/DDBJ databases">
        <title>Siccirubricoccus leaddurans sp. nov., a high concentration Zn2+ tolerance bacterium.</title>
        <authorList>
            <person name="Cao Y."/>
        </authorList>
    </citation>
    <scope>NUCLEOTIDE SEQUENCE [LARGE SCALE GENOMIC DNA]</scope>
    <source>
        <strain evidence="2 3">KC 17139</strain>
    </source>
</reference>
<sequence>GGFGAGTGSTGAGAASASATGGGGGSAYGGAVFVRNGGSLTVSGNTTIGRNNVVGGGSANGGASGDAAGTDLFIMTGATVRLNAGTGNTITINGSIADDSAATIASSDIPIGQGATVRIGSGLVVFNGANTYSGQTVIEGGVLQAQDGVGLHANSNLNLAGGVLQTSGTFDRFVGTQSDQVQWTGSGGFAAADADGLTVTLNAGLGLTWGTNSFVPNGSALILGATTAQGDTVFTNAINLNGGVRTVQVVANAAGTASGLLTGVLSNGGLNLAGDGRLVLTAANTYAGTTTVNSGATLALTGNGSIAQSSIVTVDGRLDISGAGGDRSLVTLAGNGTVALGGRTLGITNGSTSFAGSIDGTGGVTVAGGSQGLSAANTYTGATGSGAGATLALSGDGSIAASAGVTANGTLDIGATTSGASIATLAGSGAVALGTKTLTVTNGASSFAGAIGGTGGVTVAGGTQGLSGANTYTGATTIADGAALELAGNGSIAQSSAITADGSFDISSTNAGAAVQTLAGSGTVRLGAQTLTVTNGSTTFAGAIGDGGGLTVSGG</sequence>